<evidence type="ECO:0000256" key="2">
    <source>
        <dbReference type="ARBA" id="ARBA00023125"/>
    </source>
</evidence>
<evidence type="ECO:0000256" key="1">
    <source>
        <dbReference type="ARBA" id="ARBA00023015"/>
    </source>
</evidence>
<dbReference type="InterPro" id="IPR018060">
    <property type="entry name" value="HTH_AraC"/>
</dbReference>
<protein>
    <recommendedName>
        <fullName evidence="4">HTH araC/xylS-type domain-containing protein</fullName>
    </recommendedName>
</protein>
<comment type="caution">
    <text evidence="5">The sequence shown here is derived from an EMBL/GenBank/DDBJ whole genome shotgun (WGS) entry which is preliminary data.</text>
</comment>
<dbReference type="AlphaFoldDB" id="V6JVG9"/>
<keyword evidence="2" id="KW-0238">DNA-binding</keyword>
<keyword evidence="1" id="KW-0805">Transcription regulation</keyword>
<accession>V6JVG9</accession>
<dbReference type="STRING" id="1352936.M878_32240"/>
<dbReference type="PATRIC" id="fig|1352936.5.peg.6715"/>
<dbReference type="PANTHER" id="PTHR46796">
    <property type="entry name" value="HTH-TYPE TRANSCRIPTIONAL ACTIVATOR RHAS-RELATED"/>
    <property type="match status" value="1"/>
</dbReference>
<dbReference type="Proteomes" id="UP000017984">
    <property type="component" value="Chromosome"/>
</dbReference>
<proteinExistence type="predicted"/>
<dbReference type="PROSITE" id="PS01124">
    <property type="entry name" value="HTH_ARAC_FAMILY_2"/>
    <property type="match status" value="1"/>
</dbReference>
<dbReference type="GO" id="GO:0043565">
    <property type="term" value="F:sequence-specific DNA binding"/>
    <property type="evidence" value="ECO:0007669"/>
    <property type="project" value="InterPro"/>
</dbReference>
<sequence>MSRHLTSSPRSGHELFARPAAPDLRGHVLGYRGFRFGAIGVRRRLMIPDAVVKVMLGFGDPLRVVDPFEPARSASAVSLVNGARTTAAIGEHAGRIHGVTVLLTPLAAYRVFGAPLSEWANLSACPSAFGRTDLARLAECLAAVPDWETRFALLDRSLRALLGAGPAYSPEVAWAWSALRDSAGRVRVEALAAGTGWSRRHLERRFLLQTGLTPKGAAQVLRLQSALRLKESGASWADAAAQAGYHDQPHFDRTFKAMTGRTPTSFRADRTSASAQDAQDFVPGQITSAILPRC</sequence>
<reference evidence="5 6" key="1">
    <citation type="journal article" date="2014" name="Genome Announc.">
        <title>Draft Genome Sequence of Streptomyces roseochromogenes subsp. oscitans DS 12.976, Producer of the Aminocoumarin Antibiotic Clorobiocin.</title>
        <authorList>
            <person name="Ruckert C."/>
            <person name="Kalinowski J."/>
            <person name="Heide L."/>
            <person name="Apel A.K."/>
        </authorList>
    </citation>
    <scope>NUCLEOTIDE SEQUENCE [LARGE SCALE GENOMIC DNA]</scope>
    <source>
        <strain evidence="5 6">DS 12.976</strain>
    </source>
</reference>
<name>V6JVG9_STRRC</name>
<dbReference type="OrthoDB" id="2559672at2"/>
<organism evidence="5 6">
    <name type="scientific">Streptomyces roseochromogenus subsp. oscitans DS 12.976</name>
    <dbReference type="NCBI Taxonomy" id="1352936"/>
    <lineage>
        <taxon>Bacteria</taxon>
        <taxon>Bacillati</taxon>
        <taxon>Actinomycetota</taxon>
        <taxon>Actinomycetes</taxon>
        <taxon>Kitasatosporales</taxon>
        <taxon>Streptomycetaceae</taxon>
        <taxon>Streptomyces</taxon>
    </lineage>
</organism>
<dbReference type="HOGENOM" id="CLU_066193_0_0_11"/>
<keyword evidence="3" id="KW-0804">Transcription</keyword>
<dbReference type="GO" id="GO:0003700">
    <property type="term" value="F:DNA-binding transcription factor activity"/>
    <property type="evidence" value="ECO:0007669"/>
    <property type="project" value="InterPro"/>
</dbReference>
<dbReference type="EMBL" id="AWQX01000275">
    <property type="protein sequence ID" value="EST23842.1"/>
    <property type="molecule type" value="Genomic_DNA"/>
</dbReference>
<dbReference type="SMART" id="SM00342">
    <property type="entry name" value="HTH_ARAC"/>
    <property type="match status" value="1"/>
</dbReference>
<keyword evidence="6" id="KW-1185">Reference proteome</keyword>
<feature type="domain" description="HTH araC/xylS-type" evidence="4">
    <location>
        <begin position="169"/>
        <end position="269"/>
    </location>
</feature>
<dbReference type="PANTHER" id="PTHR46796:SF15">
    <property type="entry name" value="BLL1074 PROTEIN"/>
    <property type="match status" value="1"/>
</dbReference>
<dbReference type="Pfam" id="PF12833">
    <property type="entry name" value="HTH_18"/>
    <property type="match status" value="1"/>
</dbReference>
<evidence type="ECO:0000313" key="6">
    <source>
        <dbReference type="Proteomes" id="UP000017984"/>
    </source>
</evidence>
<dbReference type="RefSeq" id="WP_023551144.1">
    <property type="nucleotide sequence ID" value="NZ_CM002285.1"/>
</dbReference>
<gene>
    <name evidence="5" type="ORF">M878_32240</name>
</gene>
<dbReference type="SUPFAM" id="SSF46689">
    <property type="entry name" value="Homeodomain-like"/>
    <property type="match status" value="1"/>
</dbReference>
<dbReference type="InterPro" id="IPR050204">
    <property type="entry name" value="AraC_XylS_family_regulators"/>
</dbReference>
<evidence type="ECO:0000313" key="5">
    <source>
        <dbReference type="EMBL" id="EST23842.1"/>
    </source>
</evidence>
<dbReference type="Gene3D" id="1.10.10.60">
    <property type="entry name" value="Homeodomain-like"/>
    <property type="match status" value="1"/>
</dbReference>
<dbReference type="InterPro" id="IPR009057">
    <property type="entry name" value="Homeodomain-like_sf"/>
</dbReference>
<evidence type="ECO:0000256" key="3">
    <source>
        <dbReference type="ARBA" id="ARBA00023163"/>
    </source>
</evidence>
<evidence type="ECO:0000259" key="4">
    <source>
        <dbReference type="PROSITE" id="PS01124"/>
    </source>
</evidence>